<dbReference type="PANTHER" id="PTHR33297:SF4">
    <property type="entry name" value="AMASTIN"/>
    <property type="match status" value="1"/>
</dbReference>
<feature type="transmembrane region" description="Helical" evidence="1">
    <location>
        <begin position="6"/>
        <end position="23"/>
    </location>
</feature>
<protein>
    <submittedName>
        <fullName evidence="2">Amastin surface glycoprotein</fullName>
    </submittedName>
</protein>
<evidence type="ECO:0000313" key="2">
    <source>
        <dbReference type="EMBL" id="KAL0515163.1"/>
    </source>
</evidence>
<dbReference type="AlphaFoldDB" id="A0AAW3B2F4"/>
<accession>A0AAW3B2F4</accession>
<dbReference type="PANTHER" id="PTHR33297">
    <property type="entry name" value="AMASTIN-LIKE SURFACE PROTEIN-LIKE PROTEIN-RELATED"/>
    <property type="match status" value="1"/>
</dbReference>
<keyword evidence="1" id="KW-1133">Transmembrane helix</keyword>
<keyword evidence="1" id="KW-0472">Membrane</keyword>
<dbReference type="EMBL" id="JBAMZK010000001">
    <property type="protein sequence ID" value="KAL0515163.1"/>
    <property type="molecule type" value="Genomic_DNA"/>
</dbReference>
<feature type="transmembrane region" description="Helical" evidence="1">
    <location>
        <begin position="81"/>
        <end position="110"/>
    </location>
</feature>
<dbReference type="Proteomes" id="UP001500131">
    <property type="component" value="Unassembled WGS sequence"/>
</dbReference>
<evidence type="ECO:0000313" key="3">
    <source>
        <dbReference type="Proteomes" id="UP001500131"/>
    </source>
</evidence>
<feature type="non-terminal residue" evidence="2">
    <location>
        <position position="185"/>
    </location>
</feature>
<gene>
    <name evidence="2" type="ORF">Q4I31_000312</name>
</gene>
<dbReference type="Pfam" id="PF07344">
    <property type="entry name" value="Amastin"/>
    <property type="match status" value="1"/>
</dbReference>
<dbReference type="InterPro" id="IPR009944">
    <property type="entry name" value="Amastin"/>
</dbReference>
<reference evidence="2 3" key="1">
    <citation type="submission" date="2024-02" db="EMBL/GenBank/DDBJ databases">
        <title>FIRST GENOME SEQUENCES OF Leishmania (Viannia) shawi, Leishmania (Viannia) lindenbergi AND Leishmania (Viannia) utingensis.</title>
        <authorList>
            <person name="Resadore F."/>
            <person name="Custodio M.G.F."/>
            <person name="Boite M.C."/>
            <person name="Cupolillo E."/>
            <person name="Ferreira G.E.M."/>
        </authorList>
    </citation>
    <scope>NUCLEOTIDE SEQUENCE [LARGE SCALE GENOMIC DNA]</scope>
    <source>
        <strain evidence="2 3">MHOM/BR/1966/M15733</strain>
    </source>
</reference>
<feature type="transmembrane region" description="Helical" evidence="1">
    <location>
        <begin position="116"/>
        <end position="135"/>
    </location>
</feature>
<keyword evidence="3" id="KW-1185">Reference proteome</keyword>
<feature type="transmembrane region" description="Helical" evidence="1">
    <location>
        <begin position="147"/>
        <end position="172"/>
    </location>
</feature>
<comment type="caution">
    <text evidence="2">The sequence shown here is derived from an EMBL/GenBank/DDBJ whole genome shotgun (WGS) entry which is preliminary data.</text>
</comment>
<evidence type="ECO:0000256" key="1">
    <source>
        <dbReference type="SAM" id="Phobius"/>
    </source>
</evidence>
<sequence length="185" mass="20967">MACNVAVVLYAIFQLIAFIFLLLGTPIDMFRMRGESIFGNTPCETLWGSKYMCYGITYNATFAEFLRSCPHRFLIFRFAEVFVLISILVYGLAAFFGFILLCCCSCLRWVCLTLNVAGIATLGVVWAAMVLVYYQDDGGCEREMQKSVFGLGFMLLLVAWCLDIINIVFLVIPWPARHRSESRDP</sequence>
<organism evidence="2 3">
    <name type="scientific">Leishmania lindenbergi</name>
    <dbReference type="NCBI Taxonomy" id="651832"/>
    <lineage>
        <taxon>Eukaryota</taxon>
        <taxon>Discoba</taxon>
        <taxon>Euglenozoa</taxon>
        <taxon>Kinetoplastea</taxon>
        <taxon>Metakinetoplastina</taxon>
        <taxon>Trypanosomatida</taxon>
        <taxon>Trypanosomatidae</taxon>
        <taxon>Leishmaniinae</taxon>
        <taxon>Leishmania</taxon>
    </lineage>
</organism>
<keyword evidence="1" id="KW-0812">Transmembrane</keyword>
<name>A0AAW3B2F4_9TRYP</name>
<proteinExistence type="predicted"/>